<dbReference type="InterPro" id="IPR017930">
    <property type="entry name" value="Myb_dom"/>
</dbReference>
<keyword evidence="5" id="KW-0804">Transcription</keyword>
<reference evidence="10" key="1">
    <citation type="submission" date="2020-03" db="EMBL/GenBank/DDBJ databases">
        <title>Castanea mollissima Vanexum genome sequencing.</title>
        <authorList>
            <person name="Staton M."/>
        </authorList>
    </citation>
    <scope>NUCLEOTIDE SEQUENCE</scope>
    <source>
        <tissue evidence="10">Leaf</tissue>
    </source>
</reference>
<feature type="compositionally biased region" description="Basic residues" evidence="7">
    <location>
        <begin position="137"/>
        <end position="146"/>
    </location>
</feature>
<comment type="caution">
    <text evidence="10">The sequence shown here is derived from an EMBL/GenBank/DDBJ whole genome shotgun (WGS) entry which is preliminary data.</text>
</comment>
<dbReference type="Proteomes" id="UP000737018">
    <property type="component" value="Unassembled WGS sequence"/>
</dbReference>
<feature type="domain" description="Myb-like" evidence="8">
    <location>
        <begin position="62"/>
        <end position="112"/>
    </location>
</feature>
<dbReference type="PANTHER" id="PTHR47999">
    <property type="entry name" value="TRANSCRIPTION FACTOR MYB8-RELATED-RELATED"/>
    <property type="match status" value="1"/>
</dbReference>
<dbReference type="PROSITE" id="PS50090">
    <property type="entry name" value="MYB_LIKE"/>
    <property type="match status" value="2"/>
</dbReference>
<proteinExistence type="predicted"/>
<dbReference type="AlphaFoldDB" id="A0A8J4QST4"/>
<comment type="subcellular location">
    <subcellularLocation>
        <location evidence="1">Nucleus</location>
    </subcellularLocation>
</comment>
<sequence length="288" mass="32931">MGRSPCCSKMEVNRGTWSAQEDQMLKDYIATHGQGKWRSLPRKAGLKRCGKSCRLRWMNYLNPDIKRGNITPDEEDLIIRLHKLLGNRWSIIAKRLPGRTDNEIKNYWNSVLKKQLNNGKKASTEKTILKPSDKTKLPKTKPHKTKPSTTSSVYKYKVIKTKAFRCTKGFVTSQLDKLEAFDNNNNMVIEEPLTKDIHLVNIDNVAKESKSSDDESALVFSEEDKSQNFLLGFGIEELNELLKCDNLDVDFWNLCMLDESMEGEANNNGGANDILWSSLDDPLSFFEF</sequence>
<evidence type="ECO:0000259" key="9">
    <source>
        <dbReference type="PROSITE" id="PS51294"/>
    </source>
</evidence>
<evidence type="ECO:0000313" key="11">
    <source>
        <dbReference type="Proteomes" id="UP000737018"/>
    </source>
</evidence>
<feature type="compositionally biased region" description="Basic and acidic residues" evidence="7">
    <location>
        <begin position="122"/>
        <end position="136"/>
    </location>
</feature>
<feature type="domain" description="Myb-like" evidence="8">
    <location>
        <begin position="9"/>
        <end position="61"/>
    </location>
</feature>
<organism evidence="10 11">
    <name type="scientific">Castanea mollissima</name>
    <name type="common">Chinese chestnut</name>
    <dbReference type="NCBI Taxonomy" id="60419"/>
    <lineage>
        <taxon>Eukaryota</taxon>
        <taxon>Viridiplantae</taxon>
        <taxon>Streptophyta</taxon>
        <taxon>Embryophyta</taxon>
        <taxon>Tracheophyta</taxon>
        <taxon>Spermatophyta</taxon>
        <taxon>Magnoliopsida</taxon>
        <taxon>eudicotyledons</taxon>
        <taxon>Gunneridae</taxon>
        <taxon>Pentapetalae</taxon>
        <taxon>rosids</taxon>
        <taxon>fabids</taxon>
        <taxon>Fagales</taxon>
        <taxon>Fagaceae</taxon>
        <taxon>Castanea</taxon>
    </lineage>
</organism>
<dbReference type="PROSITE" id="PS51294">
    <property type="entry name" value="HTH_MYB"/>
    <property type="match status" value="2"/>
</dbReference>
<keyword evidence="3" id="KW-0805">Transcription regulation</keyword>
<dbReference type="SMART" id="SM00717">
    <property type="entry name" value="SANT"/>
    <property type="match status" value="2"/>
</dbReference>
<keyword evidence="4" id="KW-0238">DNA-binding</keyword>
<evidence type="ECO:0000259" key="8">
    <source>
        <dbReference type="PROSITE" id="PS50090"/>
    </source>
</evidence>
<accession>A0A8J4QST4</accession>
<protein>
    <submittedName>
        <fullName evidence="10">Uncharacterized protein</fullName>
    </submittedName>
</protein>
<keyword evidence="2" id="KW-0677">Repeat</keyword>
<name>A0A8J4QST4_9ROSI</name>
<keyword evidence="6" id="KW-0539">Nucleus</keyword>
<dbReference type="Gene3D" id="1.10.10.60">
    <property type="entry name" value="Homeodomain-like"/>
    <property type="match status" value="2"/>
</dbReference>
<feature type="domain" description="HTH myb-type" evidence="9">
    <location>
        <begin position="62"/>
        <end position="116"/>
    </location>
</feature>
<evidence type="ECO:0000313" key="10">
    <source>
        <dbReference type="EMBL" id="KAF3952629.1"/>
    </source>
</evidence>
<evidence type="ECO:0000256" key="5">
    <source>
        <dbReference type="ARBA" id="ARBA00023163"/>
    </source>
</evidence>
<dbReference type="InterPro" id="IPR015495">
    <property type="entry name" value="Myb_TF_plants"/>
</dbReference>
<evidence type="ECO:0000256" key="2">
    <source>
        <dbReference type="ARBA" id="ARBA00022737"/>
    </source>
</evidence>
<dbReference type="SUPFAM" id="SSF46689">
    <property type="entry name" value="Homeodomain-like"/>
    <property type="match status" value="1"/>
</dbReference>
<dbReference type="InterPro" id="IPR001005">
    <property type="entry name" value="SANT/Myb"/>
</dbReference>
<evidence type="ECO:0000256" key="7">
    <source>
        <dbReference type="SAM" id="MobiDB-lite"/>
    </source>
</evidence>
<dbReference type="GO" id="GO:0005634">
    <property type="term" value="C:nucleus"/>
    <property type="evidence" value="ECO:0007669"/>
    <property type="project" value="UniProtKB-SubCell"/>
</dbReference>
<dbReference type="GO" id="GO:0003677">
    <property type="term" value="F:DNA binding"/>
    <property type="evidence" value="ECO:0007669"/>
    <property type="project" value="UniProtKB-KW"/>
</dbReference>
<evidence type="ECO:0000256" key="1">
    <source>
        <dbReference type="ARBA" id="ARBA00004123"/>
    </source>
</evidence>
<feature type="region of interest" description="Disordered" evidence="7">
    <location>
        <begin position="119"/>
        <end position="149"/>
    </location>
</feature>
<dbReference type="InterPro" id="IPR009057">
    <property type="entry name" value="Homeodomain-like_sf"/>
</dbReference>
<evidence type="ECO:0000256" key="4">
    <source>
        <dbReference type="ARBA" id="ARBA00023125"/>
    </source>
</evidence>
<feature type="domain" description="HTH myb-type" evidence="9">
    <location>
        <begin position="9"/>
        <end position="61"/>
    </location>
</feature>
<keyword evidence="11" id="KW-1185">Reference proteome</keyword>
<dbReference type="PANTHER" id="PTHR47999:SF96">
    <property type="entry name" value="TRANSCRIPTION REPRESSOR MYB6-LIKE"/>
    <property type="match status" value="1"/>
</dbReference>
<evidence type="ECO:0000256" key="6">
    <source>
        <dbReference type="ARBA" id="ARBA00023242"/>
    </source>
</evidence>
<dbReference type="OrthoDB" id="2143914at2759"/>
<dbReference type="Pfam" id="PF00249">
    <property type="entry name" value="Myb_DNA-binding"/>
    <property type="match status" value="2"/>
</dbReference>
<evidence type="ECO:0000256" key="3">
    <source>
        <dbReference type="ARBA" id="ARBA00023015"/>
    </source>
</evidence>
<gene>
    <name evidence="10" type="ORF">CMV_021838</name>
</gene>
<dbReference type="FunFam" id="1.10.10.60:FF:000015">
    <property type="entry name" value="Transcription factor RAX3"/>
    <property type="match status" value="1"/>
</dbReference>
<dbReference type="CDD" id="cd00167">
    <property type="entry name" value="SANT"/>
    <property type="match status" value="2"/>
</dbReference>
<dbReference type="EMBL" id="JRKL02004428">
    <property type="protein sequence ID" value="KAF3952629.1"/>
    <property type="molecule type" value="Genomic_DNA"/>
</dbReference>